<gene>
    <name evidence="2" type="ORF">NCTC503_00139</name>
</gene>
<dbReference type="EMBL" id="LR590481">
    <property type="protein sequence ID" value="VTQ82224.1"/>
    <property type="molecule type" value="Genomic_DNA"/>
</dbReference>
<organism evidence="2 3">
    <name type="scientific">Hathewaya histolytica</name>
    <name type="common">Clostridium histolyticum</name>
    <dbReference type="NCBI Taxonomy" id="1498"/>
    <lineage>
        <taxon>Bacteria</taxon>
        <taxon>Bacillati</taxon>
        <taxon>Bacillota</taxon>
        <taxon>Clostridia</taxon>
        <taxon>Eubacteriales</taxon>
        <taxon>Clostridiaceae</taxon>
        <taxon>Hathewaya</taxon>
    </lineage>
</organism>
<dbReference type="Proteomes" id="UP000308489">
    <property type="component" value="Chromosome 1"/>
</dbReference>
<reference evidence="2 3" key="1">
    <citation type="submission" date="2019-05" db="EMBL/GenBank/DDBJ databases">
        <authorList>
            <consortium name="Pathogen Informatics"/>
        </authorList>
    </citation>
    <scope>NUCLEOTIDE SEQUENCE [LARGE SCALE GENOMIC DNA]</scope>
    <source>
        <strain evidence="2 3">NCTC503</strain>
    </source>
</reference>
<dbReference type="OrthoDB" id="9880031at2"/>
<evidence type="ECO:0000256" key="1">
    <source>
        <dbReference type="SAM" id="Phobius"/>
    </source>
</evidence>
<name>A0A4U9QU77_HATHI</name>
<feature type="transmembrane region" description="Helical" evidence="1">
    <location>
        <begin position="6"/>
        <end position="23"/>
    </location>
</feature>
<keyword evidence="1" id="KW-1133">Transmembrane helix</keyword>
<keyword evidence="1" id="KW-0812">Transmembrane</keyword>
<evidence type="ECO:0000313" key="2">
    <source>
        <dbReference type="EMBL" id="VTQ82224.1"/>
    </source>
</evidence>
<keyword evidence="3" id="KW-1185">Reference proteome</keyword>
<keyword evidence="1" id="KW-0472">Membrane</keyword>
<evidence type="ECO:0000313" key="3">
    <source>
        <dbReference type="Proteomes" id="UP000308489"/>
    </source>
</evidence>
<accession>A0A4U9QU77</accession>
<dbReference type="RefSeq" id="WP_138208983.1">
    <property type="nucleotide sequence ID" value="NZ_CBCRUQ010000011.1"/>
</dbReference>
<dbReference type="AlphaFoldDB" id="A0A4U9QU77"/>
<protein>
    <submittedName>
        <fullName evidence="2">Uncharacterized protein</fullName>
    </submittedName>
</protein>
<proteinExistence type="predicted"/>
<sequence length="139" mass="16171">MSAGVIIGIVLLVLIGVVVVTGMKEQKPFEDLDNDDIKKLEFIRMDESKVASKKQEVISITKYLKTIVTKRIDDCKLTGPVYSIKIITETEKEIDISFFYTKFHYKVTNIKTGQLEKDHWYKNSDEVVKQLQRLYFYVL</sequence>
<dbReference type="KEGG" id="hhw:NCTC503_00139"/>